<dbReference type="AlphaFoldDB" id="A0A7K1Y4S2"/>
<proteinExistence type="predicted"/>
<feature type="domain" description="Glycosyltransferase subfamily 4-like N-terminal" evidence="3">
    <location>
        <begin position="35"/>
        <end position="169"/>
    </location>
</feature>
<feature type="domain" description="Glycosyl transferase family 1" evidence="2">
    <location>
        <begin position="197"/>
        <end position="347"/>
    </location>
</feature>
<dbReference type="PANTHER" id="PTHR46401:SF2">
    <property type="entry name" value="GLYCOSYLTRANSFERASE WBBK-RELATED"/>
    <property type="match status" value="1"/>
</dbReference>
<protein>
    <submittedName>
        <fullName evidence="4">Glycosyltransferase</fullName>
    </submittedName>
</protein>
<evidence type="ECO:0000256" key="1">
    <source>
        <dbReference type="ARBA" id="ARBA00022679"/>
    </source>
</evidence>
<dbReference type="RefSeq" id="WP_160908853.1">
    <property type="nucleotide sequence ID" value="NZ_WVHS01000006.1"/>
</dbReference>
<dbReference type="InterPro" id="IPR001296">
    <property type="entry name" value="Glyco_trans_1"/>
</dbReference>
<keyword evidence="1 4" id="KW-0808">Transferase</keyword>
<dbReference type="SUPFAM" id="SSF53756">
    <property type="entry name" value="UDP-Glycosyltransferase/glycogen phosphorylase"/>
    <property type="match status" value="1"/>
</dbReference>
<dbReference type="Pfam" id="PF13439">
    <property type="entry name" value="Glyco_transf_4"/>
    <property type="match status" value="1"/>
</dbReference>
<dbReference type="CDD" id="cd03809">
    <property type="entry name" value="GT4_MtfB-like"/>
    <property type="match status" value="1"/>
</dbReference>
<dbReference type="Gene3D" id="3.40.50.2000">
    <property type="entry name" value="Glycogen Phosphorylase B"/>
    <property type="match status" value="2"/>
</dbReference>
<dbReference type="Pfam" id="PF00534">
    <property type="entry name" value="Glycos_transf_1"/>
    <property type="match status" value="1"/>
</dbReference>
<name>A0A7K1Y4S2_9SPHI</name>
<evidence type="ECO:0000259" key="3">
    <source>
        <dbReference type="Pfam" id="PF13439"/>
    </source>
</evidence>
<dbReference type="PANTHER" id="PTHR46401">
    <property type="entry name" value="GLYCOSYLTRANSFERASE WBBK-RELATED"/>
    <property type="match status" value="1"/>
</dbReference>
<dbReference type="InterPro" id="IPR028098">
    <property type="entry name" value="Glyco_trans_4-like_N"/>
</dbReference>
<keyword evidence="5" id="KW-1185">Reference proteome</keyword>
<reference evidence="4 5" key="1">
    <citation type="submission" date="2019-11" db="EMBL/GenBank/DDBJ databases">
        <title>Pedobacter sp. HMF7056 Genome sequencing and assembly.</title>
        <authorList>
            <person name="Kang H."/>
            <person name="Kim H."/>
            <person name="Joh K."/>
        </authorList>
    </citation>
    <scope>NUCLEOTIDE SEQUENCE [LARGE SCALE GENOMIC DNA]</scope>
    <source>
        <strain evidence="4 5">HMF7056</strain>
    </source>
</reference>
<dbReference type="EMBL" id="WVHS01000006">
    <property type="protein sequence ID" value="MXV17847.1"/>
    <property type="molecule type" value="Genomic_DNA"/>
</dbReference>
<evidence type="ECO:0000259" key="2">
    <source>
        <dbReference type="Pfam" id="PF00534"/>
    </source>
</evidence>
<evidence type="ECO:0000313" key="4">
    <source>
        <dbReference type="EMBL" id="MXV17847.1"/>
    </source>
</evidence>
<accession>A0A7K1Y4S2</accession>
<dbReference type="Proteomes" id="UP000451233">
    <property type="component" value="Unassembled WGS sequence"/>
</dbReference>
<evidence type="ECO:0000313" key="5">
    <source>
        <dbReference type="Proteomes" id="UP000451233"/>
    </source>
</evidence>
<gene>
    <name evidence="4" type="ORF">GS398_21280</name>
</gene>
<comment type="caution">
    <text evidence="4">The sequence shown here is derived from an EMBL/GenBank/DDBJ whole genome shotgun (WGS) entry which is preliminary data.</text>
</comment>
<sequence length="373" mass="41788">MHIGFDGKRLIKNFTGLGNYSRYVVGLLRKSFPGNRLVIYSPVTPAASLPGNLAGTVVRTPSVRAGRSLWRSFGIIKALKRDNLDLYHGLSNEIPFGMASSGIASVVTIHDLIFLKFPSYYPYIDRMIYQFKVRYACKAANRIIAISEQSKRDITSFLGTPAEKIEVVYMNCDPIFKKLWTPEEKSSLTAKYGLPARFLLNVGTIEERKNLLLLVKALPLVDKNVHLVVIGKTTPYTELVRQHIRENRLEARVHFLKNVPFADLPGIYQLADIFIYPSRYEGFGIPVVEAIQSQVPVIAATGSCLEEAGGPGALYTDPDNFPQLAELINLVINNPGKRAEMIEMGKKHVENFEDDRIAGRIMEVYQKAINDVK</sequence>
<organism evidence="4 5">
    <name type="scientific">Hufsiella ginkgonis</name>
    <dbReference type="NCBI Taxonomy" id="2695274"/>
    <lineage>
        <taxon>Bacteria</taxon>
        <taxon>Pseudomonadati</taxon>
        <taxon>Bacteroidota</taxon>
        <taxon>Sphingobacteriia</taxon>
        <taxon>Sphingobacteriales</taxon>
        <taxon>Sphingobacteriaceae</taxon>
        <taxon>Hufsiella</taxon>
    </lineage>
</organism>
<dbReference type="GO" id="GO:0016757">
    <property type="term" value="F:glycosyltransferase activity"/>
    <property type="evidence" value="ECO:0007669"/>
    <property type="project" value="InterPro"/>
</dbReference>
<dbReference type="GO" id="GO:0009103">
    <property type="term" value="P:lipopolysaccharide biosynthetic process"/>
    <property type="evidence" value="ECO:0007669"/>
    <property type="project" value="TreeGrafter"/>
</dbReference>